<sequence length="53" mass="6348">MAHVKKLEFGNYTLNFGDKKVLLDLFEEVVMPSFIEMKYIRKLKDKGEYFSKE</sequence>
<organism evidence="1 2">
    <name type="scientific">Methyloglobulus morosus KoM1</name>
    <dbReference type="NCBI Taxonomy" id="1116472"/>
    <lineage>
        <taxon>Bacteria</taxon>
        <taxon>Pseudomonadati</taxon>
        <taxon>Pseudomonadota</taxon>
        <taxon>Gammaproteobacteria</taxon>
        <taxon>Methylococcales</taxon>
        <taxon>Methylococcaceae</taxon>
        <taxon>Methyloglobulus</taxon>
    </lineage>
</organism>
<dbReference type="AlphaFoldDB" id="V5DJA6"/>
<dbReference type="RefSeq" id="WP_023496381.1">
    <property type="nucleotide sequence ID" value="NZ_AYLO01000150.1"/>
</dbReference>
<name>V5DJA6_9GAMM</name>
<dbReference type="STRING" id="1116472.MGMO_164c00210"/>
<dbReference type="Proteomes" id="UP000017842">
    <property type="component" value="Unassembled WGS sequence"/>
</dbReference>
<evidence type="ECO:0000313" key="2">
    <source>
        <dbReference type="Proteomes" id="UP000017842"/>
    </source>
</evidence>
<dbReference type="PATRIC" id="fig|1116472.3.peg.3775"/>
<accession>V5DJA6</accession>
<protein>
    <submittedName>
        <fullName evidence="1">Uncharacterized protein</fullName>
    </submittedName>
</protein>
<comment type="caution">
    <text evidence="1">The sequence shown here is derived from an EMBL/GenBank/DDBJ whole genome shotgun (WGS) entry which is preliminary data.</text>
</comment>
<dbReference type="EMBL" id="AYLO01000150">
    <property type="protein sequence ID" value="ESS67486.1"/>
    <property type="molecule type" value="Genomic_DNA"/>
</dbReference>
<gene>
    <name evidence="1" type="ORF">MGMO_164c00210</name>
</gene>
<reference evidence="1 2" key="1">
    <citation type="journal article" date="2013" name="Genome Announc.">
        <title>Draft Genome Sequence of the Methanotrophic Gammaproteobacterium Methyloglobulus morosus DSM 22980 Strain KoM1.</title>
        <authorList>
            <person name="Poehlein A."/>
            <person name="Deutzmann J.S."/>
            <person name="Daniel R."/>
            <person name="Simeonova D.D."/>
        </authorList>
    </citation>
    <scope>NUCLEOTIDE SEQUENCE [LARGE SCALE GENOMIC DNA]</scope>
    <source>
        <strain evidence="1 2">KoM1</strain>
    </source>
</reference>
<keyword evidence="2" id="KW-1185">Reference proteome</keyword>
<proteinExistence type="predicted"/>
<evidence type="ECO:0000313" key="1">
    <source>
        <dbReference type="EMBL" id="ESS67486.1"/>
    </source>
</evidence>